<reference evidence="2" key="1">
    <citation type="submission" date="2023-06" db="EMBL/GenBank/DDBJ databases">
        <title>Genome-scale phylogeny and comparative genomics of the fungal order Sordariales.</title>
        <authorList>
            <consortium name="Lawrence Berkeley National Laboratory"/>
            <person name="Hensen N."/>
            <person name="Bonometti L."/>
            <person name="Westerberg I."/>
            <person name="Brannstrom I.O."/>
            <person name="Guillou S."/>
            <person name="Cros-Aarteil S."/>
            <person name="Calhoun S."/>
            <person name="Haridas S."/>
            <person name="Kuo A."/>
            <person name="Mondo S."/>
            <person name="Pangilinan J."/>
            <person name="Riley R."/>
            <person name="Labutti K."/>
            <person name="Andreopoulos B."/>
            <person name="Lipzen A."/>
            <person name="Chen C."/>
            <person name="Yanf M."/>
            <person name="Daum C."/>
            <person name="Ng V."/>
            <person name="Clum A."/>
            <person name="Steindorff A."/>
            <person name="Ohm R."/>
            <person name="Martin F."/>
            <person name="Silar P."/>
            <person name="Natvig D."/>
            <person name="Lalanne C."/>
            <person name="Gautier V."/>
            <person name="Ament-Velasquez S.L."/>
            <person name="Kruys A."/>
            <person name="Hutchinson M.I."/>
            <person name="Powell A.J."/>
            <person name="Barry K."/>
            <person name="Miller A.N."/>
            <person name="Grigoriev I.V."/>
            <person name="Debuchy R."/>
            <person name="Gladieux P."/>
            <person name="Thoren M.H."/>
            <person name="Johannesson H."/>
        </authorList>
    </citation>
    <scope>NUCLEOTIDE SEQUENCE</scope>
    <source>
        <strain evidence="2">SMH4607-1</strain>
    </source>
</reference>
<dbReference type="Proteomes" id="UP001172102">
    <property type="component" value="Unassembled WGS sequence"/>
</dbReference>
<protein>
    <submittedName>
        <fullName evidence="2">Uncharacterized protein</fullName>
    </submittedName>
</protein>
<organism evidence="2 3">
    <name type="scientific">Lasiosphaeris hirsuta</name>
    <dbReference type="NCBI Taxonomy" id="260670"/>
    <lineage>
        <taxon>Eukaryota</taxon>
        <taxon>Fungi</taxon>
        <taxon>Dikarya</taxon>
        <taxon>Ascomycota</taxon>
        <taxon>Pezizomycotina</taxon>
        <taxon>Sordariomycetes</taxon>
        <taxon>Sordariomycetidae</taxon>
        <taxon>Sordariales</taxon>
        <taxon>Lasiosphaeriaceae</taxon>
        <taxon>Lasiosphaeris</taxon>
    </lineage>
</organism>
<dbReference type="EMBL" id="JAUKUA010000005">
    <property type="protein sequence ID" value="KAK0711720.1"/>
    <property type="molecule type" value="Genomic_DNA"/>
</dbReference>
<proteinExistence type="predicted"/>
<name>A0AA40A9E8_9PEZI</name>
<comment type="caution">
    <text evidence="2">The sequence shown here is derived from an EMBL/GenBank/DDBJ whole genome shotgun (WGS) entry which is preliminary data.</text>
</comment>
<keyword evidence="1" id="KW-0812">Transmembrane</keyword>
<keyword evidence="3" id="KW-1185">Reference proteome</keyword>
<sequence>MAHFFFPPNKNRGLQTQHHNDIYLIIEHQEKMISKLFETLKYSDAPRTLPPEVGDKGFGIVQRGDTIKFTSKAMENETTAKLAADLVKAAQVTHAKRVMMRSVGLLSLPVLGFGTAVYLASDKELVRTIFGKPTERKEE</sequence>
<dbReference type="AlphaFoldDB" id="A0AA40A9E8"/>
<evidence type="ECO:0000256" key="1">
    <source>
        <dbReference type="SAM" id="Phobius"/>
    </source>
</evidence>
<evidence type="ECO:0000313" key="3">
    <source>
        <dbReference type="Proteomes" id="UP001172102"/>
    </source>
</evidence>
<keyword evidence="1" id="KW-0472">Membrane</keyword>
<feature type="transmembrane region" description="Helical" evidence="1">
    <location>
        <begin position="103"/>
        <end position="121"/>
    </location>
</feature>
<evidence type="ECO:0000313" key="2">
    <source>
        <dbReference type="EMBL" id="KAK0711720.1"/>
    </source>
</evidence>
<gene>
    <name evidence="2" type="ORF">B0H67DRAFT_555660</name>
</gene>
<accession>A0AA40A9E8</accession>
<keyword evidence="1" id="KW-1133">Transmembrane helix</keyword>